<comment type="caution">
    <text evidence="2">The sequence shown here is derived from an EMBL/GenBank/DDBJ whole genome shotgun (WGS) entry which is preliminary data.</text>
</comment>
<evidence type="ECO:0000313" key="1">
    <source>
        <dbReference type="EMBL" id="PNH98285.1"/>
    </source>
</evidence>
<gene>
    <name evidence="2" type="ORF">C1N32_14345</name>
    <name evidence="1" type="ORF">C1O25_19170</name>
</gene>
<accession>A0A2J8I0Y5</accession>
<dbReference type="InterPro" id="IPR021363">
    <property type="entry name" value="DUF2835"/>
</dbReference>
<dbReference type="GeneID" id="94024638"/>
<proteinExistence type="predicted"/>
<protein>
    <submittedName>
        <fullName evidence="2">DUF2835 domain-containing protein</fullName>
    </submittedName>
</protein>
<evidence type="ECO:0000313" key="3">
    <source>
        <dbReference type="Proteomes" id="UP000236449"/>
    </source>
</evidence>
<dbReference type="EMBL" id="POSM01000037">
    <property type="protein sequence ID" value="PNH98285.1"/>
    <property type="molecule type" value="Genomic_DNA"/>
</dbReference>
<dbReference type="Pfam" id="PF11197">
    <property type="entry name" value="DUF2835"/>
    <property type="match status" value="1"/>
</dbReference>
<organism evidence="2 3">
    <name type="scientific">Vibrio diazotrophicus</name>
    <dbReference type="NCBI Taxonomy" id="685"/>
    <lineage>
        <taxon>Bacteria</taxon>
        <taxon>Pseudomonadati</taxon>
        <taxon>Pseudomonadota</taxon>
        <taxon>Gammaproteobacteria</taxon>
        <taxon>Vibrionales</taxon>
        <taxon>Vibrionaceae</taxon>
        <taxon>Vibrio</taxon>
    </lineage>
</organism>
<dbReference type="Proteomes" id="UP000236547">
    <property type="component" value="Unassembled WGS sequence"/>
</dbReference>
<name>A0A2J8I0Y5_VIBDI</name>
<sequence length="72" mass="8313">MKHYYFSLNISYQAYLAHYSGAASSILVATEQGLRLQLPASRFRPFLSQIGVKGRFRLITDQNNKFIKLEML</sequence>
<evidence type="ECO:0000313" key="2">
    <source>
        <dbReference type="EMBL" id="PNI04170.1"/>
    </source>
</evidence>
<evidence type="ECO:0000313" key="4">
    <source>
        <dbReference type="Proteomes" id="UP000236547"/>
    </source>
</evidence>
<dbReference type="Proteomes" id="UP000236449">
    <property type="component" value="Unassembled WGS sequence"/>
</dbReference>
<dbReference type="RefSeq" id="WP_081878676.1">
    <property type="nucleotide sequence ID" value="NZ_CBCRWT010000019.1"/>
</dbReference>
<dbReference type="OrthoDB" id="5600793at2"/>
<reference evidence="3 4" key="1">
    <citation type="submission" date="2018-01" db="EMBL/GenBank/DDBJ databases">
        <title>Draft genome sequences of six Vibrio diazotrophicus strains isolated from deep-sea sediments of the Baltic Sea.</title>
        <authorList>
            <person name="Castillo D."/>
            <person name="Vandieken V."/>
            <person name="Chiang O."/>
            <person name="Middelboe M."/>
        </authorList>
    </citation>
    <scope>NUCLEOTIDE SEQUENCE [LARGE SCALE GENOMIC DNA]</scope>
    <source>
        <strain evidence="2 3">60.27F</strain>
        <strain evidence="1 4">65.10M</strain>
    </source>
</reference>
<keyword evidence="4" id="KW-1185">Reference proteome</keyword>
<dbReference type="AlphaFoldDB" id="A0A2J8I0Y5"/>
<dbReference type="EMBL" id="POSK01000009">
    <property type="protein sequence ID" value="PNI04170.1"/>
    <property type="molecule type" value="Genomic_DNA"/>
</dbReference>